<feature type="compositionally biased region" description="Basic and acidic residues" evidence="1">
    <location>
        <begin position="47"/>
        <end position="81"/>
    </location>
</feature>
<gene>
    <name evidence="2" type="ORF">MNBD_ALPHA02-1358</name>
</gene>
<accession>A0A3B0RV37</accession>
<sequence length="81" mass="9318">MRTLIRNKVSPKLMVALLAAASFVITPALSQADGDKDHKKAEHKMKKHDDDMKKMSHDAKEKAEKKEHEEKHEKHEDESDD</sequence>
<proteinExistence type="predicted"/>
<name>A0A3B0RV37_9ZZZZ</name>
<evidence type="ECO:0000313" key="2">
    <source>
        <dbReference type="EMBL" id="VAV96087.1"/>
    </source>
</evidence>
<reference evidence="2" key="1">
    <citation type="submission" date="2018-06" db="EMBL/GenBank/DDBJ databases">
        <authorList>
            <person name="Zhirakovskaya E."/>
        </authorList>
    </citation>
    <scope>NUCLEOTIDE SEQUENCE</scope>
</reference>
<organism evidence="2">
    <name type="scientific">hydrothermal vent metagenome</name>
    <dbReference type="NCBI Taxonomy" id="652676"/>
    <lineage>
        <taxon>unclassified sequences</taxon>
        <taxon>metagenomes</taxon>
        <taxon>ecological metagenomes</taxon>
    </lineage>
</organism>
<dbReference type="AlphaFoldDB" id="A0A3B0RV37"/>
<protein>
    <submittedName>
        <fullName evidence="2">Uncharacterized protein</fullName>
    </submittedName>
</protein>
<dbReference type="EMBL" id="UOED01000106">
    <property type="protein sequence ID" value="VAV96087.1"/>
    <property type="molecule type" value="Genomic_DNA"/>
</dbReference>
<evidence type="ECO:0000256" key="1">
    <source>
        <dbReference type="SAM" id="MobiDB-lite"/>
    </source>
</evidence>
<feature type="region of interest" description="Disordered" evidence="1">
    <location>
        <begin position="26"/>
        <end position="81"/>
    </location>
</feature>